<feature type="region of interest" description="Disordered" evidence="1">
    <location>
        <begin position="677"/>
        <end position="708"/>
    </location>
</feature>
<reference evidence="3 4" key="1">
    <citation type="journal article" date="2012" name="Plant Cell">
        <title>Genome comparison of barley and maize smut fungi reveals targeted loss of RNA silencing components and species-specific presence of transposable elements.</title>
        <authorList>
            <person name="Laurie J.D."/>
            <person name="Ali S."/>
            <person name="Linning R."/>
            <person name="Mannhaupt G."/>
            <person name="Wong P."/>
            <person name="Gueldener U."/>
            <person name="Muensterkoetter M."/>
            <person name="Moore R."/>
            <person name="Kahmann R."/>
            <person name="Bakkeren G."/>
            <person name="Schirawski J."/>
        </authorList>
    </citation>
    <scope>NUCLEOTIDE SEQUENCE [LARGE SCALE GENOMIC DNA]</scope>
    <source>
        <strain evidence="4">Uh4875-4</strain>
    </source>
</reference>
<feature type="region of interest" description="Disordered" evidence="1">
    <location>
        <begin position="335"/>
        <end position="386"/>
    </location>
</feature>
<accession>I2FW17</accession>
<proteinExistence type="predicted"/>
<feature type="compositionally biased region" description="Low complexity" evidence="1">
    <location>
        <begin position="931"/>
        <end position="948"/>
    </location>
</feature>
<protein>
    <recommendedName>
        <fullName evidence="2">CBM21 domain-containing protein</fullName>
    </recommendedName>
</protein>
<sequence length="1010" mass="108270">MLVSATHPTYDRNSNHRPQFARSVYSSHVHTFQAKDHHDSMTLSTSQADTPLFAAEARPTTTTTTTTTTNSSPSMVASTSTAPDSLVQPVPTRPKNHVRGIASDSRIWTTARGFFEGRYQERQSYASIQEKKELEAERDAILQIQSAQAAKRRAKMMRLTPAFPALPRAHTHTPSPPSSEAFSARTASEADLATPPDNRLPFPSPKMPISMATSQNAAPIHPASRKALALKANSPGPEVLGGLSLDLHCLPSPAGDRSSISSTNSELIRKKSGEPVKSSLKPYSGSYMYPRSASEAIVTTSAYGAKSVPTTPSAPKFVHFDKQLEHIKIFKVKGRPQAVSREGSPEHTETETEEERDYPWFGSRRGGGPGRAAGSRSPTNHPTTPDAVEADEQLVLRLPNFPSSAKLSLDKDIFLERIYLSDDLRSVRGTVQVKNLSFEKWVAVRFTLDHWVTVNEVSAEYSESIKQGTADRFVFSIKLNEVLNWPRGAGLNETKTIFLCLRYTTGGREIWDNNDGSNYQLDFRKRPAQPAEVPRMPPTSNESRGAAASFGNTVPRRYTLSSMGPASTSSIIEMGRRTGVYGQKATRDNAMERLKQELERLRSDDEEAEKAPPSCSFITEMSKRRSPPVSPGGAGKPSSPSLWGARYDFGASLRDPSSGSRKTEAGRAAALDYFSARPSPAASSSPVRSSFVVSAATPSPDGSTPRSAAELVPKFGRLGMLSPGLGDDVVEHAAVNSSTTSSPTGSLLQVPQVGANGASSPLSPVSPTPSSSTRFNSFPPPNRNAQPRSVFGIWHEEARNGSNPGSASGSASGSRSGTPPSPIGFSTTRIEIKGDGTVLEDYTLDGSQASPTSLNNSPNPFSPALSATSVDSDSTAMIDFSNEPGMSDSLDGLGSISGSSSYHYLRADHLEGRNRPSSFAAGDDAEQRGYSSSVLSLSTTLSPSSELATPDEEFMRPSNLTSFNELVARFCWNGDNQVPQASPDTTSLNTHTPSSASGRSTPIARAGGAY</sequence>
<feature type="region of interest" description="Disordered" evidence="1">
    <location>
        <begin position="915"/>
        <end position="951"/>
    </location>
</feature>
<feature type="domain" description="CBM21" evidence="2">
    <location>
        <begin position="399"/>
        <end position="522"/>
    </location>
</feature>
<dbReference type="GO" id="GO:0008157">
    <property type="term" value="F:protein phosphatase 1 binding"/>
    <property type="evidence" value="ECO:0007669"/>
    <property type="project" value="TreeGrafter"/>
</dbReference>
<evidence type="ECO:0000313" key="3">
    <source>
        <dbReference type="EMBL" id="CCF51110.1"/>
    </source>
</evidence>
<feature type="compositionally biased region" description="Low complexity" evidence="1">
    <location>
        <begin position="759"/>
        <end position="772"/>
    </location>
</feature>
<organism evidence="3 4">
    <name type="scientific">Ustilago hordei</name>
    <name type="common">Barley covered smut fungus</name>
    <dbReference type="NCBI Taxonomy" id="120017"/>
    <lineage>
        <taxon>Eukaryota</taxon>
        <taxon>Fungi</taxon>
        <taxon>Dikarya</taxon>
        <taxon>Basidiomycota</taxon>
        <taxon>Ustilaginomycotina</taxon>
        <taxon>Ustilaginomycetes</taxon>
        <taxon>Ustilaginales</taxon>
        <taxon>Ustilaginaceae</taxon>
        <taxon>Ustilago</taxon>
    </lineage>
</organism>
<dbReference type="PANTHER" id="PTHR12307">
    <property type="entry name" value="PROTEIN PHOSPHATASE 1 REGULATORY SUBUNIT"/>
    <property type="match status" value="1"/>
</dbReference>
<dbReference type="EMBL" id="CAGI01000161">
    <property type="protein sequence ID" value="CCF51110.1"/>
    <property type="molecule type" value="Genomic_DNA"/>
</dbReference>
<dbReference type="OrthoDB" id="1881at2759"/>
<feature type="compositionally biased region" description="Polar residues" evidence="1">
    <location>
        <begin position="70"/>
        <end position="83"/>
    </location>
</feature>
<dbReference type="InterPro" id="IPR050782">
    <property type="entry name" value="PP1_regulatory_subunit_3"/>
</dbReference>
<evidence type="ECO:0000313" key="4">
    <source>
        <dbReference type="Proteomes" id="UP000006174"/>
    </source>
</evidence>
<dbReference type="Gene3D" id="2.60.40.2440">
    <property type="entry name" value="Carbohydrate binding type-21 domain"/>
    <property type="match status" value="1"/>
</dbReference>
<dbReference type="PROSITE" id="PS51159">
    <property type="entry name" value="CBM21"/>
    <property type="match status" value="1"/>
</dbReference>
<dbReference type="GO" id="GO:2001069">
    <property type="term" value="F:glycogen binding"/>
    <property type="evidence" value="ECO:0007669"/>
    <property type="project" value="TreeGrafter"/>
</dbReference>
<dbReference type="HOGENOM" id="CLU_299604_0_0_1"/>
<feature type="compositionally biased region" description="Polar residues" evidence="1">
    <location>
        <begin position="978"/>
        <end position="1000"/>
    </location>
</feature>
<feature type="compositionally biased region" description="Polar residues" evidence="1">
    <location>
        <begin position="845"/>
        <end position="868"/>
    </location>
</feature>
<feature type="compositionally biased region" description="Low complexity" evidence="1">
    <location>
        <begin position="677"/>
        <end position="696"/>
    </location>
</feature>
<name>I2FW17_USTHO</name>
<feature type="region of interest" description="Disordered" evidence="1">
    <location>
        <begin position="54"/>
        <end position="98"/>
    </location>
</feature>
<dbReference type="Pfam" id="PF03370">
    <property type="entry name" value="CBM_21"/>
    <property type="match status" value="1"/>
</dbReference>
<feature type="region of interest" description="Disordered" evidence="1">
    <location>
        <begin position="527"/>
        <end position="547"/>
    </location>
</feature>
<dbReference type="InterPro" id="IPR038175">
    <property type="entry name" value="CBM21_dom_sf"/>
</dbReference>
<dbReference type="AlphaFoldDB" id="I2FW17"/>
<feature type="region of interest" description="Disordered" evidence="1">
    <location>
        <begin position="736"/>
        <end position="828"/>
    </location>
</feature>
<dbReference type="Proteomes" id="UP000006174">
    <property type="component" value="Unassembled WGS sequence"/>
</dbReference>
<evidence type="ECO:0000259" key="2">
    <source>
        <dbReference type="PROSITE" id="PS51159"/>
    </source>
</evidence>
<dbReference type="GO" id="GO:0000164">
    <property type="term" value="C:protein phosphatase type 1 complex"/>
    <property type="evidence" value="ECO:0007669"/>
    <property type="project" value="TreeGrafter"/>
</dbReference>
<feature type="region of interest" description="Disordered" evidence="1">
    <location>
        <begin position="843"/>
        <end position="868"/>
    </location>
</feature>
<dbReference type="eggNOG" id="KOG3986">
    <property type="taxonomic scope" value="Eukaryota"/>
</dbReference>
<feature type="region of interest" description="Disordered" evidence="1">
    <location>
        <begin position="600"/>
        <end position="641"/>
    </location>
</feature>
<keyword evidence="4" id="KW-1185">Reference proteome</keyword>
<feature type="region of interest" description="Disordered" evidence="1">
    <location>
        <begin position="978"/>
        <end position="1010"/>
    </location>
</feature>
<dbReference type="STRING" id="1128400.I2FW17"/>
<comment type="caution">
    <text evidence="3">The sequence shown here is derived from an EMBL/GenBank/DDBJ whole genome shotgun (WGS) entry which is preliminary data.</text>
</comment>
<feature type="region of interest" description="Disordered" evidence="1">
    <location>
        <begin position="254"/>
        <end position="276"/>
    </location>
</feature>
<feature type="compositionally biased region" description="Low complexity" evidence="1">
    <location>
        <begin position="737"/>
        <end position="746"/>
    </location>
</feature>
<evidence type="ECO:0000256" key="1">
    <source>
        <dbReference type="SAM" id="MobiDB-lite"/>
    </source>
</evidence>
<dbReference type="GO" id="GO:0005979">
    <property type="term" value="P:regulation of glycogen biosynthetic process"/>
    <property type="evidence" value="ECO:0007669"/>
    <property type="project" value="TreeGrafter"/>
</dbReference>
<dbReference type="PANTHER" id="PTHR12307:SF36">
    <property type="entry name" value="GLYCOGEN-BINDING SUBUNIT 76A"/>
    <property type="match status" value="1"/>
</dbReference>
<dbReference type="InterPro" id="IPR005036">
    <property type="entry name" value="CBM21_dom"/>
</dbReference>
<dbReference type="OMA" id="NYQLDFR"/>
<feature type="compositionally biased region" description="Low complexity" evidence="1">
    <location>
        <begin position="60"/>
        <end position="69"/>
    </location>
</feature>
<gene>
    <name evidence="3" type="ORF">UHOR_00973</name>
</gene>
<feature type="compositionally biased region" description="Low complexity" evidence="1">
    <location>
        <begin position="800"/>
        <end position="818"/>
    </location>
</feature>
<feature type="region of interest" description="Disordered" evidence="1">
    <location>
        <begin position="165"/>
        <end position="204"/>
    </location>
</feature>